<name>A0A7N8XCT5_9TELE</name>
<dbReference type="SUPFAM" id="SSF64268">
    <property type="entry name" value="PX domain"/>
    <property type="match status" value="1"/>
</dbReference>
<evidence type="ECO:0000313" key="2">
    <source>
        <dbReference type="Ensembl" id="ENSMAMP00000047513.1"/>
    </source>
</evidence>
<dbReference type="PANTHER" id="PTHR12431">
    <property type="entry name" value="SORTING NEXIN 17 AND 27"/>
    <property type="match status" value="1"/>
</dbReference>
<reference evidence="2" key="2">
    <citation type="submission" date="2025-09" db="UniProtKB">
        <authorList>
            <consortium name="Ensembl"/>
        </authorList>
    </citation>
    <scope>IDENTIFICATION</scope>
</reference>
<sequence>MFHLKKRIYLTIMCIRYKQVVDLIRAGKRELVLAVLSIMDRWTDPGDDGSPQHSLFYSKEYNVYYWVFVILHQNLKWEFANFTFPKLPGKWLFPMSFHQQVHMQCRDLEEYLEKGIGESNIMQEFLMVMPDKITLTVRVSKNSTTDQVCQVNTYTGLFSAAVNHYSHDFMTLILHMVYDVCFFVVPLFKAVYTDGRFTTEEEILLNDNKLAVNYFFFLVCKEVISGTEAGRTEQDVHGQCHTQRQTTHVSYVILSLSPVRFHFTVCDITKWKKNPRLIWRWRQQCLTVRV</sequence>
<dbReference type="PANTHER" id="PTHR12431:SF19">
    <property type="entry name" value="SORTING NEXIN-27"/>
    <property type="match status" value="1"/>
</dbReference>
<keyword evidence="3" id="KW-1185">Reference proteome</keyword>
<dbReference type="InParanoid" id="A0A7N8XCT5"/>
<dbReference type="GO" id="GO:0035091">
    <property type="term" value="F:phosphatidylinositol binding"/>
    <property type="evidence" value="ECO:0007669"/>
    <property type="project" value="InterPro"/>
</dbReference>
<dbReference type="AlphaFoldDB" id="A0A7N8XCT5"/>
<dbReference type="InterPro" id="IPR001683">
    <property type="entry name" value="PX_dom"/>
</dbReference>
<reference evidence="2" key="1">
    <citation type="submission" date="2025-08" db="UniProtKB">
        <authorList>
            <consortium name="Ensembl"/>
        </authorList>
    </citation>
    <scope>IDENTIFICATION</scope>
</reference>
<dbReference type="GO" id="GO:0006886">
    <property type="term" value="P:intracellular protein transport"/>
    <property type="evidence" value="ECO:0007669"/>
    <property type="project" value="TreeGrafter"/>
</dbReference>
<organism evidence="2 3">
    <name type="scientific">Mastacembelus armatus</name>
    <name type="common">zig-zag eel</name>
    <dbReference type="NCBI Taxonomy" id="205130"/>
    <lineage>
        <taxon>Eukaryota</taxon>
        <taxon>Metazoa</taxon>
        <taxon>Chordata</taxon>
        <taxon>Craniata</taxon>
        <taxon>Vertebrata</taxon>
        <taxon>Euteleostomi</taxon>
        <taxon>Actinopterygii</taxon>
        <taxon>Neopterygii</taxon>
        <taxon>Teleostei</taxon>
        <taxon>Neoteleostei</taxon>
        <taxon>Acanthomorphata</taxon>
        <taxon>Anabantaria</taxon>
        <taxon>Synbranchiformes</taxon>
        <taxon>Mastacembelidae</taxon>
        <taxon>Mastacembelus</taxon>
    </lineage>
</organism>
<dbReference type="GO" id="GO:0005769">
    <property type="term" value="C:early endosome"/>
    <property type="evidence" value="ECO:0007669"/>
    <property type="project" value="TreeGrafter"/>
</dbReference>
<dbReference type="Ensembl" id="ENSMAMT00000046553.1">
    <property type="protein sequence ID" value="ENSMAMP00000047513.1"/>
    <property type="gene ID" value="ENSMAMG00000028670.1"/>
</dbReference>
<dbReference type="Proteomes" id="UP000261640">
    <property type="component" value="Unplaced"/>
</dbReference>
<dbReference type="Pfam" id="PF00787">
    <property type="entry name" value="PX"/>
    <property type="match status" value="1"/>
</dbReference>
<evidence type="ECO:0000313" key="3">
    <source>
        <dbReference type="Proteomes" id="UP000261640"/>
    </source>
</evidence>
<evidence type="ECO:0000259" key="1">
    <source>
        <dbReference type="Pfam" id="PF00787"/>
    </source>
</evidence>
<dbReference type="Gene3D" id="3.30.1520.10">
    <property type="entry name" value="Phox-like domain"/>
    <property type="match status" value="1"/>
</dbReference>
<dbReference type="GeneTree" id="ENSGT00960000192455"/>
<dbReference type="GO" id="GO:0032456">
    <property type="term" value="P:endocytic recycling"/>
    <property type="evidence" value="ECO:0007669"/>
    <property type="project" value="TreeGrafter"/>
</dbReference>
<dbReference type="InterPro" id="IPR036871">
    <property type="entry name" value="PX_dom_sf"/>
</dbReference>
<protein>
    <recommendedName>
        <fullName evidence="1">PX domain-containing protein</fullName>
    </recommendedName>
</protein>
<feature type="domain" description="PX" evidence="1">
    <location>
        <begin position="65"/>
        <end position="119"/>
    </location>
</feature>
<proteinExistence type="predicted"/>
<accession>A0A7N8XCT5</accession>